<sequence length="536" mass="60247">MAITSYVRTVASLNNDTQRFFARPSQQFSWVKKNILYAPLFNKRHNREFQLSSAVNLGTLPSRFQFLFVLAYFATNVAFAVVHIPFAESTADALKQLRNRSGTLATVNMIPLFILAGRNNPLIPLLGISFDTMNLLHRWFGRIVAIEGVVHTLAFYAGSALKKGWGPAFLSTFSSEFLLYGFIATIAFVVILFQAASISRHAFYETFKIMHIILAIAAVIGLWMHLDIKQVTQLKWLIAVVPLWVGDRALRFARVIYHNIGNGGTKTLVEALPGNAVRVTVTMARPWNFRPGQHAYIYMPSISFWQSHPFSLAWSEEAENLSEDKLAMNRQEILSMQKTSMSFVIRARTGMTSTLYQRAAANPDGRLITRCLVEGPYGGEHMLDSYGTVMLFAGGVGITHAVPHVRHLVAGFANGTVATRKVVLVWIIQSPEHLEWIRPWMTQILAMDRRREILRIMLFVSRPRSTKEIHSPSSTVQMFPGRPNISTLMGMEMEQQVGMMGVTVCGPGALSDEVRLAVRGRQYEGAIEFIEEAFSW</sequence>
<dbReference type="Proteomes" id="UP000054516">
    <property type="component" value="Unassembled WGS sequence"/>
</dbReference>
<dbReference type="GO" id="GO:0006879">
    <property type="term" value="P:intracellular iron ion homeostasis"/>
    <property type="evidence" value="ECO:0007669"/>
    <property type="project" value="TreeGrafter"/>
</dbReference>
<evidence type="ECO:0000256" key="3">
    <source>
        <dbReference type="ARBA" id="ARBA00012668"/>
    </source>
</evidence>
<feature type="transmembrane region" description="Helical" evidence="13">
    <location>
        <begin position="177"/>
        <end position="197"/>
    </location>
</feature>
<dbReference type="SUPFAM" id="SSF52343">
    <property type="entry name" value="Ferredoxin reductase-like, C-terminal NADP-linked domain"/>
    <property type="match status" value="1"/>
</dbReference>
<dbReference type="InterPro" id="IPR017927">
    <property type="entry name" value="FAD-bd_FR_type"/>
</dbReference>
<dbReference type="SUPFAM" id="SSF63380">
    <property type="entry name" value="Riboflavin synthase domain-like"/>
    <property type="match status" value="1"/>
</dbReference>
<dbReference type="GO" id="GO:0015677">
    <property type="term" value="P:copper ion import"/>
    <property type="evidence" value="ECO:0007669"/>
    <property type="project" value="TreeGrafter"/>
</dbReference>
<dbReference type="InterPro" id="IPR017938">
    <property type="entry name" value="Riboflavin_synthase-like_b-brl"/>
</dbReference>
<dbReference type="InterPro" id="IPR013121">
    <property type="entry name" value="Fe_red_NAD-bd_6"/>
</dbReference>
<dbReference type="PANTHER" id="PTHR32361:SF24">
    <property type="entry name" value="REDUCTASE, PUTATIVE (AFU_ORTHOLOGUE AFUA_3G10820)-RELATED"/>
    <property type="match status" value="1"/>
</dbReference>
<dbReference type="PANTHER" id="PTHR32361">
    <property type="entry name" value="FERRIC/CUPRIC REDUCTASE TRANSMEMBRANE COMPONENT"/>
    <property type="match status" value="1"/>
</dbReference>
<feature type="transmembrane region" description="Helical" evidence="13">
    <location>
        <begin position="139"/>
        <end position="157"/>
    </location>
</feature>
<gene>
    <name evidence="15" type="ORF">SAMD00023353_11400030</name>
</gene>
<dbReference type="InterPro" id="IPR013130">
    <property type="entry name" value="Fe3_Rdtase_TM_dom"/>
</dbReference>
<keyword evidence="4" id="KW-0813">Transport</keyword>
<dbReference type="InterPro" id="IPR039261">
    <property type="entry name" value="FNR_nucleotide-bd"/>
</dbReference>
<evidence type="ECO:0000256" key="2">
    <source>
        <dbReference type="ARBA" id="ARBA00006278"/>
    </source>
</evidence>
<feature type="transmembrane region" description="Helical" evidence="13">
    <location>
        <begin position="209"/>
        <end position="226"/>
    </location>
</feature>
<keyword evidence="11 13" id="KW-0472">Membrane</keyword>
<dbReference type="STRING" id="77044.A0A1W2TX11"/>
<evidence type="ECO:0000256" key="6">
    <source>
        <dbReference type="ARBA" id="ARBA00022692"/>
    </source>
</evidence>
<dbReference type="SFLD" id="SFLDS00052">
    <property type="entry name" value="Ferric_Reductase_Domain"/>
    <property type="match status" value="1"/>
</dbReference>
<keyword evidence="10" id="KW-0406">Ion transport</keyword>
<evidence type="ECO:0000313" key="16">
    <source>
        <dbReference type="Proteomes" id="UP000054516"/>
    </source>
</evidence>
<evidence type="ECO:0000256" key="12">
    <source>
        <dbReference type="ARBA" id="ARBA00048483"/>
    </source>
</evidence>
<dbReference type="OrthoDB" id="4494341at2759"/>
<keyword evidence="7" id="KW-0249">Electron transport</keyword>
<evidence type="ECO:0000256" key="9">
    <source>
        <dbReference type="ARBA" id="ARBA00023002"/>
    </source>
</evidence>
<dbReference type="Pfam" id="PF08022">
    <property type="entry name" value="FAD_binding_8"/>
    <property type="match status" value="1"/>
</dbReference>
<comment type="catalytic activity">
    <reaction evidence="12">
        <text>2 a Fe(II)-siderophore + NADP(+) + H(+) = 2 a Fe(III)-siderophore + NADPH</text>
        <dbReference type="Rhea" id="RHEA:28795"/>
        <dbReference type="Rhea" id="RHEA-COMP:11342"/>
        <dbReference type="Rhea" id="RHEA-COMP:11344"/>
        <dbReference type="ChEBI" id="CHEBI:15378"/>
        <dbReference type="ChEBI" id="CHEBI:29033"/>
        <dbReference type="ChEBI" id="CHEBI:29034"/>
        <dbReference type="ChEBI" id="CHEBI:57783"/>
        <dbReference type="ChEBI" id="CHEBI:58349"/>
        <dbReference type="EC" id="1.16.1.9"/>
    </reaction>
</comment>
<evidence type="ECO:0000256" key="8">
    <source>
        <dbReference type="ARBA" id="ARBA00022989"/>
    </source>
</evidence>
<feature type="transmembrane region" description="Helical" evidence="13">
    <location>
        <begin position="66"/>
        <end position="86"/>
    </location>
</feature>
<keyword evidence="8 13" id="KW-1133">Transmembrane helix</keyword>
<evidence type="ECO:0000256" key="11">
    <source>
        <dbReference type="ARBA" id="ARBA00023136"/>
    </source>
</evidence>
<name>A0A1W2TX11_ROSNE</name>
<keyword evidence="9" id="KW-0560">Oxidoreductase</keyword>
<feature type="domain" description="FAD-binding FR-type" evidence="14">
    <location>
        <begin position="245"/>
        <end position="383"/>
    </location>
</feature>
<comment type="subcellular location">
    <subcellularLocation>
        <location evidence="1">Cell membrane</location>
        <topology evidence="1">Multi-pass membrane protein</topology>
    </subcellularLocation>
</comment>
<evidence type="ECO:0000256" key="13">
    <source>
        <dbReference type="SAM" id="Phobius"/>
    </source>
</evidence>
<dbReference type="Gene3D" id="3.40.50.80">
    <property type="entry name" value="Nucleotide-binding domain of ferredoxin-NADP reductase (FNR) module"/>
    <property type="match status" value="1"/>
</dbReference>
<dbReference type="Pfam" id="PF08030">
    <property type="entry name" value="NAD_binding_6"/>
    <property type="match status" value="1"/>
</dbReference>
<dbReference type="AlphaFoldDB" id="A0A1W2TX11"/>
<evidence type="ECO:0000259" key="14">
    <source>
        <dbReference type="PROSITE" id="PS51384"/>
    </source>
</evidence>
<accession>A0A1W2TX11</accession>
<keyword evidence="6 13" id="KW-0812">Transmembrane</keyword>
<dbReference type="InterPro" id="IPR051410">
    <property type="entry name" value="Ferric/Cupric_Reductase"/>
</dbReference>
<dbReference type="PROSITE" id="PS51384">
    <property type="entry name" value="FAD_FR"/>
    <property type="match status" value="1"/>
</dbReference>
<feature type="transmembrane region" description="Helical" evidence="13">
    <location>
        <begin position="106"/>
        <end position="127"/>
    </location>
</feature>
<dbReference type="GO" id="GO:0005886">
    <property type="term" value="C:plasma membrane"/>
    <property type="evidence" value="ECO:0007669"/>
    <property type="project" value="UniProtKB-SubCell"/>
</dbReference>
<keyword evidence="16" id="KW-1185">Reference proteome</keyword>
<protein>
    <recommendedName>
        <fullName evidence="3">ferric-chelate reductase (NADPH)</fullName>
        <ecNumber evidence="3">1.16.1.9</ecNumber>
    </recommendedName>
</protein>
<organism evidence="15">
    <name type="scientific">Rosellinia necatrix</name>
    <name type="common">White root-rot fungus</name>
    <dbReference type="NCBI Taxonomy" id="77044"/>
    <lineage>
        <taxon>Eukaryota</taxon>
        <taxon>Fungi</taxon>
        <taxon>Dikarya</taxon>
        <taxon>Ascomycota</taxon>
        <taxon>Pezizomycotina</taxon>
        <taxon>Sordariomycetes</taxon>
        <taxon>Xylariomycetidae</taxon>
        <taxon>Xylariales</taxon>
        <taxon>Xylariaceae</taxon>
        <taxon>Rosellinia</taxon>
    </lineage>
</organism>
<dbReference type="Pfam" id="PF01794">
    <property type="entry name" value="Ferric_reduct"/>
    <property type="match status" value="1"/>
</dbReference>
<evidence type="ECO:0000256" key="7">
    <source>
        <dbReference type="ARBA" id="ARBA00022982"/>
    </source>
</evidence>
<reference evidence="15" key="1">
    <citation type="submission" date="2016-03" db="EMBL/GenBank/DDBJ databases">
        <title>Draft genome sequence of Rosellinia necatrix.</title>
        <authorList>
            <person name="Kanematsu S."/>
        </authorList>
    </citation>
    <scope>NUCLEOTIDE SEQUENCE [LARGE SCALE GENOMIC DNA]</scope>
    <source>
        <strain evidence="15">W97</strain>
    </source>
</reference>
<evidence type="ECO:0000256" key="5">
    <source>
        <dbReference type="ARBA" id="ARBA00022475"/>
    </source>
</evidence>
<evidence type="ECO:0000313" key="15">
    <source>
        <dbReference type="EMBL" id="GAP93236.2"/>
    </source>
</evidence>
<dbReference type="OMA" id="NNETQRY"/>
<dbReference type="CDD" id="cd06186">
    <property type="entry name" value="NOX_Duox_like_FAD_NADP"/>
    <property type="match status" value="1"/>
</dbReference>
<dbReference type="GO" id="GO:0052851">
    <property type="term" value="F:ferric-chelate reductase (NADPH) activity"/>
    <property type="evidence" value="ECO:0007669"/>
    <property type="project" value="UniProtKB-EC"/>
</dbReference>
<dbReference type="EC" id="1.16.1.9" evidence="3"/>
<evidence type="ECO:0000256" key="4">
    <source>
        <dbReference type="ARBA" id="ARBA00022448"/>
    </source>
</evidence>
<dbReference type="EMBL" id="DF977559">
    <property type="protein sequence ID" value="GAP93236.2"/>
    <property type="molecule type" value="Genomic_DNA"/>
</dbReference>
<dbReference type="FunFam" id="3.40.50.80:FF:000023">
    <property type="entry name" value="Putative ferric-chelate reductase"/>
    <property type="match status" value="1"/>
</dbReference>
<proteinExistence type="inferred from homology"/>
<keyword evidence="5" id="KW-1003">Cell membrane</keyword>
<evidence type="ECO:0000256" key="1">
    <source>
        <dbReference type="ARBA" id="ARBA00004651"/>
    </source>
</evidence>
<dbReference type="SFLD" id="SFLDG01168">
    <property type="entry name" value="Ferric_reductase_subgroup_(FRE"/>
    <property type="match status" value="1"/>
</dbReference>
<dbReference type="InterPro" id="IPR013112">
    <property type="entry name" value="FAD-bd_8"/>
</dbReference>
<evidence type="ECO:0000256" key="10">
    <source>
        <dbReference type="ARBA" id="ARBA00023065"/>
    </source>
</evidence>
<dbReference type="GO" id="GO:0006826">
    <property type="term" value="P:iron ion transport"/>
    <property type="evidence" value="ECO:0007669"/>
    <property type="project" value="TreeGrafter"/>
</dbReference>
<comment type="similarity">
    <text evidence="2">Belongs to the ferric reductase (FRE) family.</text>
</comment>